<gene>
    <name evidence="2" type="ORF">ESZ36_15125</name>
</gene>
<sequence length="607" mass="69775">MSLAFRNKGFNVKKAVMNTLLMCLLLTCSFTNWGQQPLAASDELGRVLPLNNEVGDPQKNKQVGMFYFLWQGAHTLSSKNYDLSKLIASHPEVLNNFDDPHWGTTTAGAYYFWGKPIYDYYTGTDYWVHLKNVQLLADAGIDFLYLDSTNALHYPEESKALMQAIDTVLQQGKPAPKLVYYTNTKSADTMQNIYNELYKPGAPHYYPNTWFYLDGKPLIIGDKVAAKETDYINFFTFRANQWPNEAVKANGWPWIEFERPQKVYLNEAGKREVINVSVAQHPNLAESMGGSAFYKGKGNWGRSFREGTTGDPKIDIKHGYNVQEQWDYAISQNVPYVLVTGWNEWIVGRWSYLDESIVGQWQFEREPKAEHSLFVDQASPEYSRDIEPTRTQGLKDSYYMQLVANVLKYKGLPANQPLAKQVSITNMADWDKVSTSYWDYQGDTQSRNHPAAIPNVNYSNSTGRNDFVEAKVSSDKDKLYFYAKTTEKITRNSGDNWMNLYINLDRDHSTGWQGFDYRVIGGSHLQRYQYNSWQTISSVSYKSLNNQIYYAISRRELSHTSIPINIEFKWSDNMQDFSDPLDWYINGDTAPGGRFSYVAFVEQKVGK</sequence>
<dbReference type="EMBL" id="VOLT01000007">
    <property type="protein sequence ID" value="TWX66882.1"/>
    <property type="molecule type" value="Genomic_DNA"/>
</dbReference>
<dbReference type="RefSeq" id="WP_146789394.1">
    <property type="nucleotide sequence ID" value="NZ_VOLT01000007.1"/>
</dbReference>
<keyword evidence="1" id="KW-0732">Signal</keyword>
<dbReference type="Gene3D" id="3.20.20.80">
    <property type="entry name" value="Glycosidases"/>
    <property type="match status" value="1"/>
</dbReference>
<evidence type="ECO:0000313" key="2">
    <source>
        <dbReference type="EMBL" id="TWX66882.1"/>
    </source>
</evidence>
<comment type="caution">
    <text evidence="2">The sequence shown here is derived from an EMBL/GenBank/DDBJ whole genome shotgun (WGS) entry which is preliminary data.</text>
</comment>
<protein>
    <submittedName>
        <fullName evidence="2">Uncharacterized protein</fullName>
    </submittedName>
</protein>
<feature type="signal peptide" evidence="1">
    <location>
        <begin position="1"/>
        <end position="34"/>
    </location>
</feature>
<organism evidence="2 3">
    <name type="scientific">Colwellia demingiae</name>
    <dbReference type="NCBI Taxonomy" id="89401"/>
    <lineage>
        <taxon>Bacteria</taxon>
        <taxon>Pseudomonadati</taxon>
        <taxon>Pseudomonadota</taxon>
        <taxon>Gammaproteobacteria</taxon>
        <taxon>Alteromonadales</taxon>
        <taxon>Colwelliaceae</taxon>
        <taxon>Colwellia</taxon>
    </lineage>
</organism>
<evidence type="ECO:0000313" key="3">
    <source>
        <dbReference type="Proteomes" id="UP000321822"/>
    </source>
</evidence>
<proteinExistence type="predicted"/>
<feature type="chain" id="PRO_5023111190" evidence="1">
    <location>
        <begin position="35"/>
        <end position="607"/>
    </location>
</feature>
<accession>A0A5C6QDY3</accession>
<keyword evidence="3" id="KW-1185">Reference proteome</keyword>
<name>A0A5C6QDY3_9GAMM</name>
<dbReference type="AlphaFoldDB" id="A0A5C6QDY3"/>
<evidence type="ECO:0000256" key="1">
    <source>
        <dbReference type="SAM" id="SignalP"/>
    </source>
</evidence>
<reference evidence="2 3" key="1">
    <citation type="submission" date="2019-07" db="EMBL/GenBank/DDBJ databases">
        <title>Genomes of sea-ice associated Colwellia species.</title>
        <authorList>
            <person name="Bowman J.P."/>
        </authorList>
    </citation>
    <scope>NUCLEOTIDE SEQUENCE [LARGE SCALE GENOMIC DNA]</scope>
    <source>
        <strain evidence="2 3">ACAM 459</strain>
    </source>
</reference>
<dbReference type="Proteomes" id="UP000321822">
    <property type="component" value="Unassembled WGS sequence"/>
</dbReference>
<dbReference type="OrthoDB" id="1828825at2"/>